<dbReference type="EMBL" id="JAOPJF010000014">
    <property type="protein sequence ID" value="KAK1147030.1"/>
    <property type="molecule type" value="Genomic_DNA"/>
</dbReference>
<comment type="caution">
    <text evidence="1">The sequence shown here is derived from an EMBL/GenBank/DDBJ whole genome shotgun (WGS) entry which is preliminary data.</text>
</comment>
<evidence type="ECO:0000313" key="2">
    <source>
        <dbReference type="Proteomes" id="UP001177260"/>
    </source>
</evidence>
<dbReference type="Proteomes" id="UP001177260">
    <property type="component" value="Unassembled WGS sequence"/>
</dbReference>
<gene>
    <name evidence="1" type="ORF">N8T08_002358</name>
</gene>
<reference evidence="1 2" key="1">
    <citation type="journal article" date="2023" name="ACS Omega">
        <title>Identification of the Neoaspergillic Acid Biosynthesis Gene Cluster by Establishing an In Vitro CRISPR-Ribonucleoprotein Genetic System in Aspergillus melleus.</title>
        <authorList>
            <person name="Yuan B."/>
            <person name="Grau M.F."/>
            <person name="Murata R.M."/>
            <person name="Torok T."/>
            <person name="Venkateswaran K."/>
            <person name="Stajich J.E."/>
            <person name="Wang C.C.C."/>
        </authorList>
    </citation>
    <scope>NUCLEOTIDE SEQUENCE [LARGE SCALE GENOMIC DNA]</scope>
    <source>
        <strain evidence="1 2">IMV 1140</strain>
    </source>
</reference>
<sequence>MPDYEPIRFVPASHEARILKIPVLRIYAAPHIQFDKTNHWCFYLLTPKGISVAVDCQASGVVPSTILDGGSKAVLTVGELESALPPDAVMAFPLDVIPGLTVAGVLHKLTEHGRHRYEFTSMGVGCRYWITNQIDLFAQVGMLVDLKQCEAAKAAAATLWPDRTPLPLVRGAYYQTPLAG</sequence>
<accession>A0ACC3B9K8</accession>
<evidence type="ECO:0000313" key="1">
    <source>
        <dbReference type="EMBL" id="KAK1147030.1"/>
    </source>
</evidence>
<proteinExistence type="predicted"/>
<name>A0ACC3B9K8_9EURO</name>
<organism evidence="1 2">
    <name type="scientific">Aspergillus melleus</name>
    <dbReference type="NCBI Taxonomy" id="138277"/>
    <lineage>
        <taxon>Eukaryota</taxon>
        <taxon>Fungi</taxon>
        <taxon>Dikarya</taxon>
        <taxon>Ascomycota</taxon>
        <taxon>Pezizomycotina</taxon>
        <taxon>Eurotiomycetes</taxon>
        <taxon>Eurotiomycetidae</taxon>
        <taxon>Eurotiales</taxon>
        <taxon>Aspergillaceae</taxon>
        <taxon>Aspergillus</taxon>
        <taxon>Aspergillus subgen. Circumdati</taxon>
    </lineage>
</organism>
<keyword evidence="2" id="KW-1185">Reference proteome</keyword>
<protein>
    <submittedName>
        <fullName evidence="1">Uncharacterized protein</fullName>
    </submittedName>
</protein>